<feature type="domain" description="Beta-lactamase-related" evidence="2">
    <location>
        <begin position="112"/>
        <end position="363"/>
    </location>
</feature>
<dbReference type="AlphaFoldDB" id="A0A381PDC4"/>
<dbReference type="SUPFAM" id="SSF56601">
    <property type="entry name" value="beta-lactamase/transpeptidase-like"/>
    <property type="match status" value="1"/>
</dbReference>
<organism evidence="3">
    <name type="scientific">marine metagenome</name>
    <dbReference type="NCBI Taxonomy" id="408172"/>
    <lineage>
        <taxon>unclassified sequences</taxon>
        <taxon>metagenomes</taxon>
        <taxon>ecological metagenomes</taxon>
    </lineage>
</organism>
<gene>
    <name evidence="3" type="ORF">METZ01_LOCUS16327</name>
</gene>
<proteinExistence type="predicted"/>
<dbReference type="PANTHER" id="PTHR43283:SF11">
    <property type="entry name" value="BETA-LACTAMASE-RELATED DOMAIN-CONTAINING PROTEIN"/>
    <property type="match status" value="1"/>
</dbReference>
<reference evidence="3" key="1">
    <citation type="submission" date="2018-05" db="EMBL/GenBank/DDBJ databases">
        <authorList>
            <person name="Lanie J.A."/>
            <person name="Ng W.-L."/>
            <person name="Kazmierczak K.M."/>
            <person name="Andrzejewski T.M."/>
            <person name="Davidsen T.M."/>
            <person name="Wayne K.J."/>
            <person name="Tettelin H."/>
            <person name="Glass J.I."/>
            <person name="Rusch D."/>
            <person name="Podicherti R."/>
            <person name="Tsui H.-C.T."/>
            <person name="Winkler M.E."/>
        </authorList>
    </citation>
    <scope>NUCLEOTIDE SEQUENCE</scope>
</reference>
<evidence type="ECO:0000256" key="1">
    <source>
        <dbReference type="ARBA" id="ARBA00022801"/>
    </source>
</evidence>
<dbReference type="PANTHER" id="PTHR43283">
    <property type="entry name" value="BETA-LACTAMASE-RELATED"/>
    <property type="match status" value="1"/>
</dbReference>
<protein>
    <recommendedName>
        <fullName evidence="2">Beta-lactamase-related domain-containing protein</fullName>
    </recommendedName>
</protein>
<name>A0A381PDC4_9ZZZZ</name>
<dbReference type="Gene3D" id="3.40.710.10">
    <property type="entry name" value="DD-peptidase/beta-lactamase superfamily"/>
    <property type="match status" value="1"/>
</dbReference>
<dbReference type="InterPro" id="IPR001466">
    <property type="entry name" value="Beta-lactam-related"/>
</dbReference>
<accession>A0A381PDC4</accession>
<evidence type="ECO:0000313" key="3">
    <source>
        <dbReference type="EMBL" id="SUZ63473.1"/>
    </source>
</evidence>
<sequence>MKQYILLLAFLINTISLISQENYFPPKGLWEVKTPSVFGINNEKILSAIKYAEDNQNDGDYDLRVEILKGFSSEPYHEILGPTKKRGSSNGLIIKNGYIIASWGDIDRVDMTFSVTKSYLSAITGIAIKKGLISSEKDKVSNYIWDKTFDGNKNKKISWEHLLNQSSNWAGNLWGINDWEDRPNQRLNIDSWRSQEQKEPGSYYKYNDVRVNVLAYSLLHVFRESLPKVLQQNIMNQIGASNSWRWYGYENSWTNIDGHMIQSVSGGGHNGGGVFINSLDHARFGLLYLNNGNWNGQTILTKEWIDKSITPSPSNLEYGYMWWLNKRNGEDYWKGVPENVYYGSGFGGNYIIVIPENKIVIVARWMGRGTIGKFVKMIIEADSN</sequence>
<dbReference type="InterPro" id="IPR012338">
    <property type="entry name" value="Beta-lactam/transpept-like"/>
</dbReference>
<evidence type="ECO:0000259" key="2">
    <source>
        <dbReference type="Pfam" id="PF00144"/>
    </source>
</evidence>
<dbReference type="EMBL" id="UINC01000916">
    <property type="protein sequence ID" value="SUZ63473.1"/>
    <property type="molecule type" value="Genomic_DNA"/>
</dbReference>
<keyword evidence="1" id="KW-0378">Hydrolase</keyword>
<dbReference type="InterPro" id="IPR050789">
    <property type="entry name" value="Diverse_Enzym_Activities"/>
</dbReference>
<dbReference type="GO" id="GO:0016787">
    <property type="term" value="F:hydrolase activity"/>
    <property type="evidence" value="ECO:0007669"/>
    <property type="project" value="UniProtKB-KW"/>
</dbReference>
<dbReference type="Pfam" id="PF00144">
    <property type="entry name" value="Beta-lactamase"/>
    <property type="match status" value="1"/>
</dbReference>